<sequence>MLKKNGYSKNHCLKKSRRIGFRWVSVLFLACTLSNNALGKSKMDYKYLLSMNTSKSFCYLSVNGMPAMDNRSAGTHGVQSSGLNASAFLENGTNTIELLFKDRTSEKSNKFDPNARCETTLKKVSAFGDEEIISHIKLTVDKEGNTLTSESLNQIGRTGSEFAFTGMATTPGDEGFYKARKSFNLNGLPDWMWTKARPVTENDLPEIKNFYQEILNTLAHKDLDKLWKISKPAWDEWAMADNSNPRVFFDSMNFERLTDSKIYTPRLFPKWQDYRLVKYKEGRLFRLEKGNFGRSPIIMDKNGTEYIYTYDPYLSIIDGKVVIAR</sequence>
<evidence type="ECO:0000313" key="3">
    <source>
        <dbReference type="Proteomes" id="UP000028500"/>
    </source>
</evidence>
<evidence type="ECO:0000313" key="2">
    <source>
        <dbReference type="EMBL" id="CDH21380.1"/>
    </source>
</evidence>
<dbReference type="HOGENOM" id="CLU_078185_0_0_6"/>
<feature type="chain" id="PRO_5001722048" evidence="1">
    <location>
        <begin position="40"/>
        <end position="325"/>
    </location>
</feature>
<dbReference type="EMBL" id="CBSY010000229">
    <property type="protein sequence ID" value="CDH21380.1"/>
    <property type="molecule type" value="Genomic_DNA"/>
</dbReference>
<dbReference type="RefSeq" id="WP_230579185.1">
    <property type="nucleotide sequence ID" value="NZ_CAWLZI010000038.1"/>
</dbReference>
<name>A0A077PAC9_XENBV</name>
<keyword evidence="3" id="KW-1185">Reference proteome</keyword>
<accession>A0A077PAC9</accession>
<gene>
    <name evidence="2" type="ORF">XBKQ1_400009</name>
</gene>
<dbReference type="AlphaFoldDB" id="A0A077PAC9"/>
<organism evidence="2 3">
    <name type="scientific">Xenorhabdus bovienii str. kraussei Quebec</name>
    <dbReference type="NCBI Taxonomy" id="1398203"/>
    <lineage>
        <taxon>Bacteria</taxon>
        <taxon>Pseudomonadati</taxon>
        <taxon>Pseudomonadota</taxon>
        <taxon>Gammaproteobacteria</taxon>
        <taxon>Enterobacterales</taxon>
        <taxon>Morganellaceae</taxon>
        <taxon>Xenorhabdus</taxon>
    </lineage>
</organism>
<evidence type="ECO:0000256" key="1">
    <source>
        <dbReference type="SAM" id="SignalP"/>
    </source>
</evidence>
<comment type="caution">
    <text evidence="2">The sequence shown here is derived from an EMBL/GenBank/DDBJ whole genome shotgun (WGS) entry which is preliminary data.</text>
</comment>
<feature type="signal peptide" evidence="1">
    <location>
        <begin position="1"/>
        <end position="39"/>
    </location>
</feature>
<dbReference type="Proteomes" id="UP000028500">
    <property type="component" value="Unassembled WGS sequence"/>
</dbReference>
<keyword evidence="1" id="KW-0732">Signal</keyword>
<proteinExistence type="predicted"/>
<reference evidence="2" key="1">
    <citation type="submission" date="2013-07" db="EMBL/GenBank/DDBJ databases">
        <title>Sub-species coevolution in mutualistic symbiosis.</title>
        <authorList>
            <person name="Murfin K."/>
            <person name="Klassen J."/>
            <person name="Lee M."/>
            <person name="Forst S."/>
            <person name="Stock P."/>
            <person name="Goodrich-Blair H."/>
        </authorList>
    </citation>
    <scope>NUCLEOTIDE SEQUENCE [LARGE SCALE GENOMIC DNA]</scope>
    <source>
        <strain evidence="2">Kraussei Quebec</strain>
    </source>
</reference>
<protein>
    <submittedName>
        <fullName evidence="2">Uncharacterized protein</fullName>
    </submittedName>
</protein>